<dbReference type="GO" id="GO:0000139">
    <property type="term" value="C:Golgi membrane"/>
    <property type="evidence" value="ECO:0007669"/>
    <property type="project" value="UniProtKB-SubCell"/>
</dbReference>
<evidence type="ECO:0000256" key="7">
    <source>
        <dbReference type="ARBA" id="ARBA00023180"/>
    </source>
</evidence>
<sequence length="419" mass="48242">MQGKQIWLSVKNGHNRIGAMWPMLSLCLVFVLCFTITHRPNSKPNDSNQSMTDNQMDLRGSSDTRKTTNHTNADPSMHLFLVIRRLNVLNKAVTMLKSLLYYQGHLQSGMKTCELDWSVPSGILCENINATPIAQPIMLHLVVHQKAWNKTLRRFQRWNSTRFLVKLYEFKNELALRGTEAERSPRVQLALQNLMAPYIVDQSVDKIIVLSPDLLFNENVAELWTHFEHFSSTQAVGAVCEQVDDCDQCCPKDDEQFPLYGLNTGLVLLHLDRLRKADWRGLYKAELSSNQYVQESPGDLNQGILNTVLSKRMRMLYRLPCEWNIQAHTHNGLSSCPVHWVNQKPAERLCPTLMGATNMLRAVQYDVLKTVDLTVEEDEESEQEIIQGRMRAMTSVYQLRAQFHQTYNKFQQLPMECFA</sequence>
<gene>
    <name evidence="10" type="ORF">CLF_100091</name>
</gene>
<name>G7Y2L8_CLOSI</name>
<feature type="transmembrane region" description="Helical" evidence="9">
    <location>
        <begin position="21"/>
        <end position="38"/>
    </location>
</feature>
<evidence type="ECO:0000256" key="4">
    <source>
        <dbReference type="ARBA" id="ARBA00022989"/>
    </source>
</evidence>
<evidence type="ECO:0000256" key="9">
    <source>
        <dbReference type="SAM" id="Phobius"/>
    </source>
</evidence>
<dbReference type="SUPFAM" id="SSF53448">
    <property type="entry name" value="Nucleotide-diphospho-sugar transferases"/>
    <property type="match status" value="1"/>
</dbReference>
<organism evidence="10 11">
    <name type="scientific">Clonorchis sinensis</name>
    <name type="common">Chinese liver fluke</name>
    <dbReference type="NCBI Taxonomy" id="79923"/>
    <lineage>
        <taxon>Eukaryota</taxon>
        <taxon>Metazoa</taxon>
        <taxon>Spiralia</taxon>
        <taxon>Lophotrochozoa</taxon>
        <taxon>Platyhelminthes</taxon>
        <taxon>Trematoda</taxon>
        <taxon>Digenea</taxon>
        <taxon>Opisthorchiida</taxon>
        <taxon>Opisthorchiata</taxon>
        <taxon>Opisthorchiidae</taxon>
        <taxon>Clonorchis</taxon>
    </lineage>
</organism>
<keyword evidence="6 9" id="KW-0472">Membrane</keyword>
<dbReference type="GO" id="GO:0042285">
    <property type="term" value="F:xylosyltransferase activity"/>
    <property type="evidence" value="ECO:0007669"/>
    <property type="project" value="TreeGrafter"/>
</dbReference>
<dbReference type="InterPro" id="IPR002495">
    <property type="entry name" value="Glyco_trans_8"/>
</dbReference>
<feature type="region of interest" description="Disordered" evidence="8">
    <location>
        <begin position="43"/>
        <end position="71"/>
    </location>
</feature>
<dbReference type="AlphaFoldDB" id="G7Y2L8"/>
<accession>G7Y2L8</accession>
<evidence type="ECO:0000256" key="3">
    <source>
        <dbReference type="ARBA" id="ARBA00022968"/>
    </source>
</evidence>
<protein>
    <submittedName>
        <fullName evidence="10">Glycosyltransferase-like protein LARGE</fullName>
    </submittedName>
</protein>
<evidence type="ECO:0000256" key="1">
    <source>
        <dbReference type="ARBA" id="ARBA00004323"/>
    </source>
</evidence>
<dbReference type="Pfam" id="PF01501">
    <property type="entry name" value="Glyco_transf_8"/>
    <property type="match status" value="1"/>
</dbReference>
<reference evidence="10" key="1">
    <citation type="journal article" date="2011" name="Genome Biol.">
        <title>The draft genome of the carcinogenic human liver fluke Clonorchis sinensis.</title>
        <authorList>
            <person name="Wang X."/>
            <person name="Chen W."/>
            <person name="Huang Y."/>
            <person name="Sun J."/>
            <person name="Men J."/>
            <person name="Liu H."/>
            <person name="Luo F."/>
            <person name="Guo L."/>
            <person name="Lv X."/>
            <person name="Deng C."/>
            <person name="Zhou C."/>
            <person name="Fan Y."/>
            <person name="Li X."/>
            <person name="Huang L."/>
            <person name="Hu Y."/>
            <person name="Liang C."/>
            <person name="Hu X."/>
            <person name="Xu J."/>
            <person name="Yu X."/>
        </authorList>
    </citation>
    <scope>NUCLEOTIDE SEQUENCE [LARGE SCALE GENOMIC DNA]</scope>
    <source>
        <strain evidence="10">Henan</strain>
    </source>
</reference>
<keyword evidence="3" id="KW-0735">Signal-anchor</keyword>
<keyword evidence="4 9" id="KW-1133">Transmembrane helix</keyword>
<feature type="compositionally biased region" description="Polar residues" evidence="8">
    <location>
        <begin position="43"/>
        <end position="55"/>
    </location>
</feature>
<comment type="subcellular location">
    <subcellularLocation>
        <location evidence="1">Golgi apparatus membrane</location>
        <topology evidence="1">Single-pass type II membrane protein</topology>
    </subcellularLocation>
</comment>
<proteinExistence type="predicted"/>
<dbReference type="Gene3D" id="3.90.550.10">
    <property type="entry name" value="Spore Coat Polysaccharide Biosynthesis Protein SpsA, Chain A"/>
    <property type="match status" value="1"/>
</dbReference>
<evidence type="ECO:0000256" key="8">
    <source>
        <dbReference type="SAM" id="MobiDB-lite"/>
    </source>
</evidence>
<evidence type="ECO:0000256" key="2">
    <source>
        <dbReference type="ARBA" id="ARBA00022692"/>
    </source>
</evidence>
<dbReference type="GO" id="GO:0035269">
    <property type="term" value="P:protein O-linked glycosylation via mannose"/>
    <property type="evidence" value="ECO:0007669"/>
    <property type="project" value="TreeGrafter"/>
</dbReference>
<dbReference type="Proteomes" id="UP000008909">
    <property type="component" value="Unassembled WGS sequence"/>
</dbReference>
<keyword evidence="7" id="KW-0325">Glycoprotein</keyword>
<evidence type="ECO:0000313" key="10">
    <source>
        <dbReference type="EMBL" id="GAA47215.1"/>
    </source>
</evidence>
<dbReference type="PANTHER" id="PTHR12270">
    <property type="entry name" value="GLYCOSYLTRANSFERASE-RELATED"/>
    <property type="match status" value="1"/>
</dbReference>
<keyword evidence="11" id="KW-1185">Reference proteome</keyword>
<keyword evidence="2 9" id="KW-0812">Transmembrane</keyword>
<keyword evidence="10" id="KW-0808">Transferase</keyword>
<dbReference type="InterPro" id="IPR029044">
    <property type="entry name" value="Nucleotide-diphossugar_trans"/>
</dbReference>
<dbReference type="EMBL" id="DF142830">
    <property type="protein sequence ID" value="GAA47215.1"/>
    <property type="molecule type" value="Genomic_DNA"/>
</dbReference>
<evidence type="ECO:0000256" key="5">
    <source>
        <dbReference type="ARBA" id="ARBA00023034"/>
    </source>
</evidence>
<evidence type="ECO:0000313" key="11">
    <source>
        <dbReference type="Proteomes" id="UP000008909"/>
    </source>
</evidence>
<dbReference type="InterPro" id="IPR051292">
    <property type="entry name" value="Xyl/GlcA_transferase"/>
</dbReference>
<reference key="2">
    <citation type="submission" date="2011-10" db="EMBL/GenBank/DDBJ databases">
        <title>The genome and transcriptome sequence of Clonorchis sinensis provide insights into the carcinogenic liver fluke.</title>
        <authorList>
            <person name="Wang X."/>
            <person name="Huang Y."/>
            <person name="Chen W."/>
            <person name="Liu H."/>
            <person name="Guo L."/>
            <person name="Chen Y."/>
            <person name="Luo F."/>
            <person name="Zhou W."/>
            <person name="Sun J."/>
            <person name="Mao Q."/>
            <person name="Liang P."/>
            <person name="Zhou C."/>
            <person name="Tian Y."/>
            <person name="Men J."/>
            <person name="Lv X."/>
            <person name="Huang L."/>
            <person name="Zhou J."/>
            <person name="Hu Y."/>
            <person name="Li R."/>
            <person name="Zhang F."/>
            <person name="Lei H."/>
            <person name="Li X."/>
            <person name="Hu X."/>
            <person name="Liang C."/>
            <person name="Xu J."/>
            <person name="Wu Z."/>
            <person name="Yu X."/>
        </authorList>
    </citation>
    <scope>NUCLEOTIDE SEQUENCE</scope>
    <source>
        <strain>Henan</strain>
    </source>
</reference>
<evidence type="ECO:0000256" key="6">
    <source>
        <dbReference type="ARBA" id="ARBA00023136"/>
    </source>
</evidence>
<keyword evidence="5" id="KW-0333">Golgi apparatus</keyword>
<dbReference type="PANTHER" id="PTHR12270:SF25">
    <property type="entry name" value="GLYCOSYLTRANSFERASE-LIKE PROTEIN LARGE"/>
    <property type="match status" value="1"/>
</dbReference>
<dbReference type="GO" id="GO:0015020">
    <property type="term" value="F:glucuronosyltransferase activity"/>
    <property type="evidence" value="ECO:0007669"/>
    <property type="project" value="TreeGrafter"/>
</dbReference>